<accession>A0A3N1MCI9</accession>
<sequence>MAQPVAMVAPTDGQMSCDAAQFEMLSNQTKIQALYSEIDRAQDERTRNMFFGGLIGYATSEDGSAARAEIGALQARNTNVMMIMQRGGCWRGGAAATEAPAVAAPAPAIAR</sequence>
<evidence type="ECO:0000313" key="1">
    <source>
        <dbReference type="EMBL" id="ROQ00427.1"/>
    </source>
</evidence>
<evidence type="ECO:0000313" key="2">
    <source>
        <dbReference type="Proteomes" id="UP000278222"/>
    </source>
</evidence>
<reference evidence="1 2" key="1">
    <citation type="submission" date="2018-11" db="EMBL/GenBank/DDBJ databases">
        <title>Genomic Encyclopedia of Type Strains, Phase IV (KMG-IV): sequencing the most valuable type-strain genomes for metagenomic binning, comparative biology and taxonomic classification.</title>
        <authorList>
            <person name="Goeker M."/>
        </authorList>
    </citation>
    <scope>NUCLEOTIDE SEQUENCE [LARGE SCALE GENOMIC DNA]</scope>
    <source>
        <strain evidence="1 2">DSM 5900</strain>
    </source>
</reference>
<dbReference type="RefSeq" id="WP_142235657.1">
    <property type="nucleotide sequence ID" value="NZ_AP019700.1"/>
</dbReference>
<proteinExistence type="predicted"/>
<gene>
    <name evidence="1" type="ORF">EDC65_2226</name>
</gene>
<keyword evidence="2" id="KW-1185">Reference proteome</keyword>
<dbReference type="AlphaFoldDB" id="A0A3N1MCI9"/>
<protein>
    <submittedName>
        <fullName evidence="1">Uncharacterized protein</fullName>
    </submittedName>
</protein>
<comment type="caution">
    <text evidence="1">The sequence shown here is derived from an EMBL/GenBank/DDBJ whole genome shotgun (WGS) entry which is preliminary data.</text>
</comment>
<organism evidence="1 2">
    <name type="scientific">Stella humosa</name>
    <dbReference type="NCBI Taxonomy" id="94"/>
    <lineage>
        <taxon>Bacteria</taxon>
        <taxon>Pseudomonadati</taxon>
        <taxon>Pseudomonadota</taxon>
        <taxon>Alphaproteobacteria</taxon>
        <taxon>Rhodospirillales</taxon>
        <taxon>Stellaceae</taxon>
        <taxon>Stella</taxon>
    </lineage>
</organism>
<dbReference type="Proteomes" id="UP000278222">
    <property type="component" value="Unassembled WGS sequence"/>
</dbReference>
<name>A0A3N1MCI9_9PROT</name>
<dbReference type="EMBL" id="RJKX01000013">
    <property type="protein sequence ID" value="ROQ00427.1"/>
    <property type="molecule type" value="Genomic_DNA"/>
</dbReference>